<dbReference type="InterPro" id="IPR027246">
    <property type="entry name" value="Porin_Euk/Tom40"/>
</dbReference>
<evidence type="ECO:0000313" key="12">
    <source>
        <dbReference type="Proteomes" id="UP000028828"/>
    </source>
</evidence>
<dbReference type="Proteomes" id="UP000028828">
    <property type="component" value="Unassembled WGS sequence"/>
</dbReference>
<feature type="compositionally biased region" description="Polar residues" evidence="10">
    <location>
        <begin position="128"/>
        <end position="142"/>
    </location>
</feature>
<evidence type="ECO:0000256" key="6">
    <source>
        <dbReference type="ARBA" id="ARBA00022787"/>
    </source>
</evidence>
<dbReference type="GO" id="GO:0030150">
    <property type="term" value="P:protein import into mitochondrial matrix"/>
    <property type="evidence" value="ECO:0007669"/>
    <property type="project" value="InterPro"/>
</dbReference>
<comment type="caution">
    <text evidence="11">The sequence shown here is derived from an EMBL/GenBank/DDBJ whole genome shotgun (WGS) entry which is preliminary data.</text>
</comment>
<dbReference type="AlphaFoldDB" id="A0A086K0K3"/>
<keyword evidence="3" id="KW-0813">Transport</keyword>
<evidence type="ECO:0000313" key="11">
    <source>
        <dbReference type="EMBL" id="KFG37921.1"/>
    </source>
</evidence>
<keyword evidence="7" id="KW-0653">Protein transport</keyword>
<sequence>MKTSSRHEEQQHRPGFRFCRFLRGMTLAGGDRGTGSLLLRSLHPGALTGVAASCAEKEEKSFLSGFPSFGLFDKNSSKDAAAKSSSSVSADASTPSRPASSGDTGTMEGSSEARPPLSTAALAPGTSMLGSSEAGESTSNRLIPSESKELDKTRAPIPVPYEQFSREWMAVAGQDNFDGFRLEATKQVNKVLTANHTFMLGTQSKEGGCSYSFGPTLVIGEPDEAAQQEGQMPNFFGMARMNSDGFLQARFIKAISKTFDIKFNSNSSISEDAKDKSMYEVSFDKMGSDWAANLKLAWQGTWILNGLFSQVITPKLQLGGELTWVAATGISMGSVGARYGFNENNTVTCQIGVGPDFSSPMGFANDVYSTKAQYVRKVTDRLSMGTELEFTYPDMSSAMRVGWQYLFRQARVQGLVDTAGRVSMFAQDYNGFGLSGMIDYWHGDYKFGFQMNVVPPPPQAEQPPPM</sequence>
<gene>
    <name evidence="11" type="ORF">TGP89_218280</name>
</gene>
<evidence type="ECO:0000256" key="2">
    <source>
        <dbReference type="ARBA" id="ARBA00010510"/>
    </source>
</evidence>
<evidence type="ECO:0000256" key="8">
    <source>
        <dbReference type="ARBA" id="ARBA00023128"/>
    </source>
</evidence>
<dbReference type="InterPro" id="IPR023614">
    <property type="entry name" value="Porin_dom_sf"/>
</dbReference>
<accession>A0A086K0K3</accession>
<dbReference type="OrthoDB" id="19656at2759"/>
<keyword evidence="11" id="KW-0675">Receptor</keyword>
<name>A0A086K0K3_TOXGO</name>
<protein>
    <submittedName>
        <fullName evidence="11">Putative mitochondrial import receptor subunit tom40</fullName>
    </submittedName>
</protein>
<dbReference type="EMBL" id="AEYI02001397">
    <property type="protein sequence ID" value="KFG37921.1"/>
    <property type="molecule type" value="Genomic_DNA"/>
</dbReference>
<keyword evidence="9" id="KW-0472">Membrane</keyword>
<feature type="region of interest" description="Disordered" evidence="10">
    <location>
        <begin position="83"/>
        <end position="154"/>
    </location>
</feature>
<evidence type="ECO:0000256" key="7">
    <source>
        <dbReference type="ARBA" id="ARBA00022927"/>
    </source>
</evidence>
<evidence type="ECO:0000256" key="1">
    <source>
        <dbReference type="ARBA" id="ARBA00004374"/>
    </source>
</evidence>
<evidence type="ECO:0000256" key="10">
    <source>
        <dbReference type="SAM" id="MobiDB-lite"/>
    </source>
</evidence>
<evidence type="ECO:0000256" key="4">
    <source>
        <dbReference type="ARBA" id="ARBA00022452"/>
    </source>
</evidence>
<feature type="compositionally biased region" description="Low complexity" evidence="10">
    <location>
        <begin position="83"/>
        <end position="93"/>
    </location>
</feature>
<dbReference type="Gene3D" id="2.40.160.10">
    <property type="entry name" value="Porin"/>
    <property type="match status" value="1"/>
</dbReference>
<evidence type="ECO:0000256" key="3">
    <source>
        <dbReference type="ARBA" id="ARBA00022448"/>
    </source>
</evidence>
<reference evidence="11 12" key="1">
    <citation type="submission" date="2014-03" db="EMBL/GenBank/DDBJ databases">
        <authorList>
            <person name="Sibley D."/>
            <person name="Venepally P."/>
            <person name="Karamycheva S."/>
            <person name="Hadjithomas M."/>
            <person name="Khan A."/>
            <person name="Brunk B."/>
            <person name="Roos D."/>
            <person name="Caler E."/>
            <person name="Lorenzi H."/>
        </authorList>
    </citation>
    <scope>NUCLEOTIDE SEQUENCE [LARGE SCALE GENOMIC DNA]</scope>
    <source>
        <strain evidence="12">p89</strain>
    </source>
</reference>
<feature type="compositionally biased region" description="Polar residues" evidence="10">
    <location>
        <begin position="94"/>
        <end position="109"/>
    </location>
</feature>
<dbReference type="VEuPathDB" id="ToxoDB:TGP89_218280"/>
<keyword evidence="6" id="KW-1000">Mitochondrion outer membrane</keyword>
<dbReference type="InterPro" id="IPR037930">
    <property type="entry name" value="Tom40"/>
</dbReference>
<comment type="similarity">
    <text evidence="2">Belongs to the Tom40 family.</text>
</comment>
<keyword evidence="8" id="KW-0496">Mitochondrion</keyword>
<evidence type="ECO:0000256" key="9">
    <source>
        <dbReference type="ARBA" id="ARBA00023136"/>
    </source>
</evidence>
<dbReference type="GO" id="GO:0005741">
    <property type="term" value="C:mitochondrial outer membrane"/>
    <property type="evidence" value="ECO:0007669"/>
    <property type="project" value="UniProtKB-SubCell"/>
</dbReference>
<organism evidence="11 12">
    <name type="scientific">Toxoplasma gondii p89</name>
    <dbReference type="NCBI Taxonomy" id="943119"/>
    <lineage>
        <taxon>Eukaryota</taxon>
        <taxon>Sar</taxon>
        <taxon>Alveolata</taxon>
        <taxon>Apicomplexa</taxon>
        <taxon>Conoidasida</taxon>
        <taxon>Coccidia</taxon>
        <taxon>Eucoccidiorida</taxon>
        <taxon>Eimeriorina</taxon>
        <taxon>Sarcocystidae</taxon>
        <taxon>Toxoplasma</taxon>
    </lineage>
</organism>
<dbReference type="CDD" id="cd07305">
    <property type="entry name" value="Porin3_Tom40"/>
    <property type="match status" value="1"/>
</dbReference>
<dbReference type="Pfam" id="PF01459">
    <property type="entry name" value="Porin_3"/>
    <property type="match status" value="1"/>
</dbReference>
<dbReference type="GO" id="GO:0008320">
    <property type="term" value="F:protein transmembrane transporter activity"/>
    <property type="evidence" value="ECO:0007669"/>
    <property type="project" value="InterPro"/>
</dbReference>
<keyword evidence="4" id="KW-1134">Transmembrane beta strand</keyword>
<proteinExistence type="inferred from homology"/>
<dbReference type="PANTHER" id="PTHR10802">
    <property type="entry name" value="MITOCHONDRIAL IMPORT RECEPTOR SUBUNIT TOM40"/>
    <property type="match status" value="1"/>
</dbReference>
<keyword evidence="5" id="KW-0812">Transmembrane</keyword>
<comment type="subcellular location">
    <subcellularLocation>
        <location evidence="1">Mitochondrion outer membrane</location>
        <topology evidence="1">Multi-pass membrane protein</topology>
    </subcellularLocation>
</comment>
<evidence type="ECO:0000256" key="5">
    <source>
        <dbReference type="ARBA" id="ARBA00022692"/>
    </source>
</evidence>